<accession>A0A9Q0AVN1</accession>
<evidence type="ECO:0000256" key="2">
    <source>
        <dbReference type="ARBA" id="ARBA00022857"/>
    </source>
</evidence>
<evidence type="ECO:0000313" key="5">
    <source>
        <dbReference type="Proteomes" id="UP000829685"/>
    </source>
</evidence>
<dbReference type="SUPFAM" id="SSF51735">
    <property type="entry name" value="NAD(P)-binding Rossmann-fold domains"/>
    <property type="match status" value="1"/>
</dbReference>
<dbReference type="Gene3D" id="3.40.50.720">
    <property type="entry name" value="NAD(P)-binding Rossmann-like Domain"/>
    <property type="match status" value="1"/>
</dbReference>
<keyword evidence="2" id="KW-0521">NADP</keyword>
<proteinExistence type="inferred from homology"/>
<keyword evidence="5" id="KW-1185">Reference proteome</keyword>
<gene>
    <name evidence="4" type="ORF">JX265_001987</name>
</gene>
<dbReference type="InterPro" id="IPR002347">
    <property type="entry name" value="SDR_fam"/>
</dbReference>
<dbReference type="Pfam" id="PF00106">
    <property type="entry name" value="adh_short"/>
    <property type="match status" value="1"/>
</dbReference>
<dbReference type="AlphaFoldDB" id="A0A9Q0AVN1"/>
<evidence type="ECO:0000256" key="3">
    <source>
        <dbReference type="ARBA" id="ARBA00023002"/>
    </source>
</evidence>
<reference evidence="4" key="1">
    <citation type="submission" date="2021-03" db="EMBL/GenBank/DDBJ databases">
        <title>Revisited historic fungal species revealed as producer of novel bioactive compounds through whole genome sequencing and comparative genomics.</title>
        <authorList>
            <person name="Vignolle G.A."/>
            <person name="Hochenegger N."/>
            <person name="Mach R.L."/>
            <person name="Mach-Aigner A.R."/>
            <person name="Javad Rahimi M."/>
            <person name="Salim K.A."/>
            <person name="Chan C.M."/>
            <person name="Lim L.B.L."/>
            <person name="Cai F."/>
            <person name="Druzhinina I.S."/>
            <person name="U'Ren J.M."/>
            <person name="Derntl C."/>
        </authorList>
    </citation>
    <scope>NUCLEOTIDE SEQUENCE</scope>
    <source>
        <strain evidence="4">TUCIM 5799</strain>
    </source>
</reference>
<keyword evidence="3" id="KW-0560">Oxidoreductase</keyword>
<dbReference type="InterPro" id="IPR036291">
    <property type="entry name" value="NAD(P)-bd_dom_sf"/>
</dbReference>
<dbReference type="CDD" id="cd05233">
    <property type="entry name" value="SDR_c"/>
    <property type="match status" value="1"/>
</dbReference>
<dbReference type="PRINTS" id="PR00081">
    <property type="entry name" value="GDHRDH"/>
</dbReference>
<comment type="caution">
    <text evidence="4">The sequence shown here is derived from an EMBL/GenBank/DDBJ whole genome shotgun (WGS) entry which is preliminary data.</text>
</comment>
<dbReference type="PANTHER" id="PTHR43618:SF13">
    <property type="entry name" value="CHAIN DEHYDROGENASE, PUTATIVE (AFU_ORTHOLOGUE AFUA_1G17650)-RELATED"/>
    <property type="match status" value="1"/>
</dbReference>
<evidence type="ECO:0000256" key="1">
    <source>
        <dbReference type="ARBA" id="ARBA00006484"/>
    </source>
</evidence>
<evidence type="ECO:0000313" key="4">
    <source>
        <dbReference type="EMBL" id="KAI1880366.1"/>
    </source>
</evidence>
<organism evidence="4 5">
    <name type="scientific">Neoarthrinium moseri</name>
    <dbReference type="NCBI Taxonomy" id="1658444"/>
    <lineage>
        <taxon>Eukaryota</taxon>
        <taxon>Fungi</taxon>
        <taxon>Dikarya</taxon>
        <taxon>Ascomycota</taxon>
        <taxon>Pezizomycotina</taxon>
        <taxon>Sordariomycetes</taxon>
        <taxon>Xylariomycetidae</taxon>
        <taxon>Amphisphaeriales</taxon>
        <taxon>Apiosporaceae</taxon>
        <taxon>Neoarthrinium</taxon>
    </lineage>
</organism>
<dbReference type="PANTHER" id="PTHR43618">
    <property type="entry name" value="7-ALPHA-HYDROXYSTEROID DEHYDROGENASE"/>
    <property type="match status" value="1"/>
</dbReference>
<sequence>MSSPPVILVTAGSAGLGAAVAHCFAENGFRVVINYRSSADKAAKLLSNLPRQSHATNDTHISVQADLESRGDVERLVTQAYLKMGRLDVVFSNGGWTKPRDMESIEDNMIEEEWDRAFKMNVKSHLWLLYAARAQLDATEGCFISTASVSGMGHNGSSLAYSVTKAAQLHMIRGLACMAGPKIRVNSVSPGLLQTEWAERFPPAAQEAHRQKTKLKRMTGVNIVVDAGYIL</sequence>
<dbReference type="Proteomes" id="UP000829685">
    <property type="component" value="Unassembled WGS sequence"/>
</dbReference>
<dbReference type="InterPro" id="IPR052178">
    <property type="entry name" value="Sec_Metab_Biosynth_SDR"/>
</dbReference>
<protein>
    <submittedName>
        <fullName evidence="4">Uncharacterized protein</fullName>
    </submittedName>
</protein>
<dbReference type="GO" id="GO:0016491">
    <property type="term" value="F:oxidoreductase activity"/>
    <property type="evidence" value="ECO:0007669"/>
    <property type="project" value="UniProtKB-KW"/>
</dbReference>
<name>A0A9Q0AVN1_9PEZI</name>
<dbReference type="EMBL" id="JAFIMR010000003">
    <property type="protein sequence ID" value="KAI1880366.1"/>
    <property type="molecule type" value="Genomic_DNA"/>
</dbReference>
<comment type="similarity">
    <text evidence="1">Belongs to the short-chain dehydrogenases/reductases (SDR) family.</text>
</comment>